<sequence length="846" mass="98799">MGRRWMYIDDRTTREYLDGVEEFCRISTRHIQSTNVKTILCPCRDCKNVLRYADIKKIENHLVIRGFMPDYNIWYWHGEKLPVDRSSQKDVLEEDTWPLTFENNNSDSDESVEEDRISEMMDGLGDHVHEGSRMYENWKHIDETFPEFGKEARNLRFALSTDGMNPYGTLSCQHSTWPVLLSIYNLPPWLCMKQQYIMLALLISGPKQPGHDIDVYLAPLIEDLKLLWEGVPVFDAHTSTTYTLRAMIFCTINDFPAYGNLSRYKNKREKACPICEEEMIPQRLKHYGKNVYMHTRRLLWRDHPYRNKKKEFNGYKEKLTIREPLTGVELYEKIKDVETIYGKHNTPPTKKGVLWEKDGPHVRRDMKLANIRPKLWPDDNSKTKKSFLPHAGYTLSREEKWIFCECLHGIKVPTGYSSNIKRLVSMKDKRLIGMKSHDCHVMMQVILPIALRGLLQKHTDVVETLCKLEMYFPPSFFDIMVHLIVHLIREIKECGPVFLRWMYPFERHMGTLKGLATNKAKPEGSIIRGTIEQEAGNFCAVFLAKAKEIGVPISRHEGRLQGKGTIGRKLVKPQSDRFQEAHRYFLQHLSEVTPYVEKHLTELKRENPKIGQYALMRQHNRSFVAWFENQVRNERRQANNNVSEMIRWLARGPQLFVNTYEGYDINGYCFYTSRQDDKSVQQNSGVMVVASSTEYSSAKDIRPIDATQAYYGVIQEIWELNYVHCTIPLFRCQWPDNRRGQKMDELFGLTLVDSSRFNDTKEPFVLASNAKQIFYVQDNIDHQWRVVAQGKRKIVGLEDVVDEEEYDRFDDTPPLSIGVQPLGDGEDIVDDGDYDHEEGVFVDLDI</sequence>
<dbReference type="PANTHER" id="PTHR48258">
    <property type="entry name" value="DUF4218 DOMAIN-CONTAINING PROTEIN-RELATED"/>
    <property type="match status" value="1"/>
</dbReference>
<name>A0ABM3QX42_SPIOL</name>
<dbReference type="InterPro" id="IPR025452">
    <property type="entry name" value="DUF4218"/>
</dbReference>
<evidence type="ECO:0000313" key="5">
    <source>
        <dbReference type="RefSeq" id="XP_056687923.1"/>
    </source>
</evidence>
<dbReference type="Pfam" id="PF13952">
    <property type="entry name" value="DUF4216"/>
    <property type="match status" value="1"/>
</dbReference>
<reference evidence="4" key="1">
    <citation type="journal article" date="2021" name="Nat. Commun.">
        <title>Genomic analyses provide insights into spinach domestication and the genetic basis of agronomic traits.</title>
        <authorList>
            <person name="Cai X."/>
            <person name="Sun X."/>
            <person name="Xu C."/>
            <person name="Sun H."/>
            <person name="Wang X."/>
            <person name="Ge C."/>
            <person name="Zhang Z."/>
            <person name="Wang Q."/>
            <person name="Fei Z."/>
            <person name="Jiao C."/>
            <person name="Wang Q."/>
        </authorList>
    </citation>
    <scope>NUCLEOTIDE SEQUENCE [LARGE SCALE GENOMIC DNA]</scope>
    <source>
        <strain evidence="4">cv. Varoflay</strain>
    </source>
</reference>
<keyword evidence="4" id="KW-1185">Reference proteome</keyword>
<dbReference type="InterPro" id="IPR025312">
    <property type="entry name" value="DUF4216"/>
</dbReference>
<dbReference type="RefSeq" id="XP_056687923.1">
    <property type="nucleotide sequence ID" value="XM_056831945.1"/>
</dbReference>
<evidence type="ECO:0000313" key="4">
    <source>
        <dbReference type="Proteomes" id="UP000813463"/>
    </source>
</evidence>
<accession>A0ABM3QX42</accession>
<feature type="domain" description="DUF4216" evidence="1">
    <location>
        <begin position="718"/>
        <end position="787"/>
    </location>
</feature>
<evidence type="ECO:0008006" key="6">
    <source>
        <dbReference type="Google" id="ProtNLM"/>
    </source>
</evidence>
<organism evidence="4 5">
    <name type="scientific">Spinacia oleracea</name>
    <name type="common">Spinach</name>
    <dbReference type="NCBI Taxonomy" id="3562"/>
    <lineage>
        <taxon>Eukaryota</taxon>
        <taxon>Viridiplantae</taxon>
        <taxon>Streptophyta</taxon>
        <taxon>Embryophyta</taxon>
        <taxon>Tracheophyta</taxon>
        <taxon>Spermatophyta</taxon>
        <taxon>Magnoliopsida</taxon>
        <taxon>eudicotyledons</taxon>
        <taxon>Gunneridae</taxon>
        <taxon>Pentapetalae</taxon>
        <taxon>Caryophyllales</taxon>
        <taxon>Chenopodiaceae</taxon>
        <taxon>Chenopodioideae</taxon>
        <taxon>Anserineae</taxon>
        <taxon>Spinacia</taxon>
    </lineage>
</organism>
<dbReference type="InterPro" id="IPR004242">
    <property type="entry name" value="Transposase_21"/>
</dbReference>
<dbReference type="GeneID" id="130462950"/>
<gene>
    <name evidence="5" type="primary">LOC130462950</name>
</gene>
<dbReference type="Pfam" id="PF13960">
    <property type="entry name" value="DUF4218"/>
    <property type="match status" value="1"/>
</dbReference>
<dbReference type="InterPro" id="IPR029480">
    <property type="entry name" value="Transpos_assoc"/>
</dbReference>
<reference evidence="5" key="2">
    <citation type="submission" date="2025-08" db="UniProtKB">
        <authorList>
            <consortium name="RefSeq"/>
        </authorList>
    </citation>
    <scope>IDENTIFICATION</scope>
    <source>
        <tissue evidence="5">Leaf</tissue>
    </source>
</reference>
<dbReference type="Pfam" id="PF02992">
    <property type="entry name" value="Transposase_21"/>
    <property type="match status" value="1"/>
</dbReference>
<dbReference type="Proteomes" id="UP000813463">
    <property type="component" value="Chromosome 6"/>
</dbReference>
<feature type="domain" description="Transposase-associated" evidence="3">
    <location>
        <begin position="3"/>
        <end position="79"/>
    </location>
</feature>
<evidence type="ECO:0000259" key="1">
    <source>
        <dbReference type="Pfam" id="PF13952"/>
    </source>
</evidence>
<feature type="domain" description="DUF4218" evidence="2">
    <location>
        <begin position="459"/>
        <end position="547"/>
    </location>
</feature>
<evidence type="ECO:0000259" key="3">
    <source>
        <dbReference type="Pfam" id="PF13963"/>
    </source>
</evidence>
<protein>
    <recommendedName>
        <fullName evidence="6">Transposase-associated domain-containing protein</fullName>
    </recommendedName>
</protein>
<dbReference type="PANTHER" id="PTHR48258:SF9">
    <property type="entry name" value="OS01G0348150 PROTEIN"/>
    <property type="match status" value="1"/>
</dbReference>
<dbReference type="Pfam" id="PF13963">
    <property type="entry name" value="Transpos_assoc"/>
    <property type="match status" value="1"/>
</dbReference>
<proteinExistence type="predicted"/>
<evidence type="ECO:0000259" key="2">
    <source>
        <dbReference type="Pfam" id="PF13960"/>
    </source>
</evidence>